<reference evidence="1 2" key="1">
    <citation type="submission" date="2019-05" db="EMBL/GenBank/DDBJ databases">
        <title>Another draft genome of Portunus trituberculatus and its Hox gene families provides insights of decapod evolution.</title>
        <authorList>
            <person name="Jeong J.-H."/>
            <person name="Song I."/>
            <person name="Kim S."/>
            <person name="Choi T."/>
            <person name="Kim D."/>
            <person name="Ryu S."/>
            <person name="Kim W."/>
        </authorList>
    </citation>
    <scope>NUCLEOTIDE SEQUENCE [LARGE SCALE GENOMIC DNA]</scope>
    <source>
        <tissue evidence="1">Muscle</tissue>
    </source>
</reference>
<organism evidence="1 2">
    <name type="scientific">Portunus trituberculatus</name>
    <name type="common">Swimming crab</name>
    <name type="synonym">Neptunus trituberculatus</name>
    <dbReference type="NCBI Taxonomy" id="210409"/>
    <lineage>
        <taxon>Eukaryota</taxon>
        <taxon>Metazoa</taxon>
        <taxon>Ecdysozoa</taxon>
        <taxon>Arthropoda</taxon>
        <taxon>Crustacea</taxon>
        <taxon>Multicrustacea</taxon>
        <taxon>Malacostraca</taxon>
        <taxon>Eumalacostraca</taxon>
        <taxon>Eucarida</taxon>
        <taxon>Decapoda</taxon>
        <taxon>Pleocyemata</taxon>
        <taxon>Brachyura</taxon>
        <taxon>Eubrachyura</taxon>
        <taxon>Portunoidea</taxon>
        <taxon>Portunidae</taxon>
        <taxon>Portuninae</taxon>
        <taxon>Portunus</taxon>
    </lineage>
</organism>
<gene>
    <name evidence="1" type="ORF">E2C01_044216</name>
</gene>
<comment type="caution">
    <text evidence="1">The sequence shown here is derived from an EMBL/GenBank/DDBJ whole genome shotgun (WGS) entry which is preliminary data.</text>
</comment>
<protein>
    <submittedName>
        <fullName evidence="1">Uncharacterized protein</fullName>
    </submittedName>
</protein>
<dbReference type="EMBL" id="VSRR010009473">
    <property type="protein sequence ID" value="MPC50388.1"/>
    <property type="molecule type" value="Genomic_DNA"/>
</dbReference>
<dbReference type="AlphaFoldDB" id="A0A5B7FZT5"/>
<name>A0A5B7FZT5_PORTR</name>
<dbReference type="Proteomes" id="UP000324222">
    <property type="component" value="Unassembled WGS sequence"/>
</dbReference>
<accession>A0A5B7FZT5</accession>
<keyword evidence="2" id="KW-1185">Reference proteome</keyword>
<proteinExistence type="predicted"/>
<evidence type="ECO:0000313" key="1">
    <source>
        <dbReference type="EMBL" id="MPC50388.1"/>
    </source>
</evidence>
<evidence type="ECO:0000313" key="2">
    <source>
        <dbReference type="Proteomes" id="UP000324222"/>
    </source>
</evidence>
<sequence>MHKKRHVTFCYYTRACPPSLPPRPHYCPPPRPHYVQREGVTSHSVATLIALSPPRFLSHVTD</sequence>